<sequence length="63" mass="7279">MLRQYRPDPSHVISPKEVEIRPDMTYGDEPIKILAQEVIPQQTGIKDSLIFVINTFRDGRVKV</sequence>
<dbReference type="Proteomes" id="UP000325315">
    <property type="component" value="Unassembled WGS sequence"/>
</dbReference>
<proteinExistence type="predicted"/>
<gene>
    <name evidence="1" type="ORF">EPI10_000965</name>
</gene>
<evidence type="ECO:0000313" key="2">
    <source>
        <dbReference type="Proteomes" id="UP000325315"/>
    </source>
</evidence>
<keyword evidence="1" id="KW-0418">Kinase</keyword>
<dbReference type="EMBL" id="SMMG02000007">
    <property type="protein sequence ID" value="KAA3465827.1"/>
    <property type="molecule type" value="Genomic_DNA"/>
</dbReference>
<organism evidence="1 2">
    <name type="scientific">Gossypium australe</name>
    <dbReference type="NCBI Taxonomy" id="47621"/>
    <lineage>
        <taxon>Eukaryota</taxon>
        <taxon>Viridiplantae</taxon>
        <taxon>Streptophyta</taxon>
        <taxon>Embryophyta</taxon>
        <taxon>Tracheophyta</taxon>
        <taxon>Spermatophyta</taxon>
        <taxon>Magnoliopsida</taxon>
        <taxon>eudicotyledons</taxon>
        <taxon>Gunneridae</taxon>
        <taxon>Pentapetalae</taxon>
        <taxon>rosids</taxon>
        <taxon>malvids</taxon>
        <taxon>Malvales</taxon>
        <taxon>Malvaceae</taxon>
        <taxon>Malvoideae</taxon>
        <taxon>Gossypium</taxon>
    </lineage>
</organism>
<evidence type="ECO:0000313" key="1">
    <source>
        <dbReference type="EMBL" id="KAA3465827.1"/>
    </source>
</evidence>
<reference evidence="2" key="1">
    <citation type="journal article" date="2019" name="Plant Biotechnol. J.">
        <title>Genome sequencing of the Australian wild diploid species Gossypium australe highlights disease resistance and delayed gland morphogenesis.</title>
        <authorList>
            <person name="Cai Y."/>
            <person name="Cai X."/>
            <person name="Wang Q."/>
            <person name="Wang P."/>
            <person name="Zhang Y."/>
            <person name="Cai C."/>
            <person name="Xu Y."/>
            <person name="Wang K."/>
            <person name="Zhou Z."/>
            <person name="Wang C."/>
            <person name="Geng S."/>
            <person name="Li B."/>
            <person name="Dong Q."/>
            <person name="Hou Y."/>
            <person name="Wang H."/>
            <person name="Ai P."/>
            <person name="Liu Z."/>
            <person name="Yi F."/>
            <person name="Sun M."/>
            <person name="An G."/>
            <person name="Cheng J."/>
            <person name="Zhang Y."/>
            <person name="Shi Q."/>
            <person name="Xie Y."/>
            <person name="Shi X."/>
            <person name="Chang Y."/>
            <person name="Huang F."/>
            <person name="Chen Y."/>
            <person name="Hong S."/>
            <person name="Mi L."/>
            <person name="Sun Q."/>
            <person name="Zhang L."/>
            <person name="Zhou B."/>
            <person name="Peng R."/>
            <person name="Zhang X."/>
            <person name="Liu F."/>
        </authorList>
    </citation>
    <scope>NUCLEOTIDE SEQUENCE [LARGE SCALE GENOMIC DNA]</scope>
    <source>
        <strain evidence="2">cv. PA1801</strain>
    </source>
</reference>
<keyword evidence="1" id="KW-0808">Transferase</keyword>
<keyword evidence="1" id="KW-0675">Receptor</keyword>
<dbReference type="GO" id="GO:0016301">
    <property type="term" value="F:kinase activity"/>
    <property type="evidence" value="ECO:0007669"/>
    <property type="project" value="UniProtKB-KW"/>
</dbReference>
<comment type="caution">
    <text evidence="1">The sequence shown here is derived from an EMBL/GenBank/DDBJ whole genome shotgun (WGS) entry which is preliminary data.</text>
</comment>
<dbReference type="AlphaFoldDB" id="A0A5B6V9N5"/>
<dbReference type="OrthoDB" id="998593at2759"/>
<accession>A0A5B6V9N5</accession>
<keyword evidence="2" id="KW-1185">Reference proteome</keyword>
<name>A0A5B6V9N5_9ROSI</name>
<protein>
    <submittedName>
        <fullName evidence="1">Receptor-like protein kinase</fullName>
    </submittedName>
</protein>